<dbReference type="Pfam" id="PF08534">
    <property type="entry name" value="Redoxin"/>
    <property type="match status" value="1"/>
</dbReference>
<reference evidence="7" key="1">
    <citation type="journal article" date="2019" name="Int. J. Syst. Evol. Microbiol.">
        <title>The Global Catalogue of Microorganisms (GCM) 10K type strain sequencing project: providing services to taxonomists for standard genome sequencing and annotation.</title>
        <authorList>
            <consortium name="The Broad Institute Genomics Platform"/>
            <consortium name="The Broad Institute Genome Sequencing Center for Infectious Disease"/>
            <person name="Wu L."/>
            <person name="Ma J."/>
        </authorList>
    </citation>
    <scope>NUCLEOTIDE SEQUENCE [LARGE SCALE GENOMIC DNA]</scope>
    <source>
        <strain evidence="7">CCM 8681</strain>
    </source>
</reference>
<dbReference type="PROSITE" id="PS51257">
    <property type="entry name" value="PROKAR_LIPOPROTEIN"/>
    <property type="match status" value="1"/>
</dbReference>
<gene>
    <name evidence="6" type="ORF">GCM10011444_19280</name>
</gene>
<dbReference type="EMBL" id="BMDQ01000002">
    <property type="protein sequence ID" value="GGI57619.1"/>
    <property type="molecule type" value="Genomic_DNA"/>
</dbReference>
<dbReference type="InterPro" id="IPR036249">
    <property type="entry name" value="Thioredoxin-like_sf"/>
</dbReference>
<protein>
    <recommendedName>
        <fullName evidence="5">Thioredoxin domain-containing protein</fullName>
    </recommendedName>
</protein>
<dbReference type="PANTHER" id="PTHR42852">
    <property type="entry name" value="THIOL:DISULFIDE INTERCHANGE PROTEIN DSBE"/>
    <property type="match status" value="1"/>
</dbReference>
<dbReference type="InterPro" id="IPR013740">
    <property type="entry name" value="Redoxin"/>
</dbReference>
<accession>A0ABQ2BYM1</accession>
<keyword evidence="7" id="KW-1185">Reference proteome</keyword>
<dbReference type="RefSeq" id="WP_188374529.1">
    <property type="nucleotide sequence ID" value="NZ_BMDQ01000002.1"/>
</dbReference>
<evidence type="ECO:0000256" key="3">
    <source>
        <dbReference type="ARBA" id="ARBA00023157"/>
    </source>
</evidence>
<evidence type="ECO:0000313" key="7">
    <source>
        <dbReference type="Proteomes" id="UP000624701"/>
    </source>
</evidence>
<dbReference type="Proteomes" id="UP000624701">
    <property type="component" value="Unassembled WGS sequence"/>
</dbReference>
<comment type="caution">
    <text evidence="6">The sequence shown here is derived from an EMBL/GenBank/DDBJ whole genome shotgun (WGS) entry which is preliminary data.</text>
</comment>
<proteinExistence type="predicted"/>
<dbReference type="CDD" id="cd02966">
    <property type="entry name" value="TlpA_like_family"/>
    <property type="match status" value="1"/>
</dbReference>
<evidence type="ECO:0000256" key="4">
    <source>
        <dbReference type="ARBA" id="ARBA00023284"/>
    </source>
</evidence>
<keyword evidence="2" id="KW-0201">Cytochrome c-type biogenesis</keyword>
<feature type="domain" description="Thioredoxin" evidence="5">
    <location>
        <begin position="312"/>
        <end position="456"/>
    </location>
</feature>
<dbReference type="InterPro" id="IPR013766">
    <property type="entry name" value="Thioredoxin_domain"/>
</dbReference>
<name>A0ABQ2BYM1_9FLAO</name>
<sequence>MKKLALILCILLIVSCKEDQKDYALVSGAFKNTKAKEVIISKGETEFKLAINDDGTFSDTLKIEKPGFYNFSADGPPKSVYIDFGDNLKVIADAKSPILEMTFEGEGAIENNYLSSKVGVRSFADKGAKALFSLDEVAFRNKIESDKNENLKTLSSIEGIDSNFKTLEETNLKYETLTLYNDYQNGHRYFTNKREFEVSEDFLPQSLKDMVFDSGSDYENSEAYKKLALNTSLDATFKDIESFSNIKPADLTPISEIKIQALKNDVISYVGTMIMSPANANMKDIYQFFSDNSTDPETKKILTNTYNKNKNLLKGMPSPKFVNYENNAGGETSLDDLKGKYVYVDVWATWCGPCIGEIPSLKKVEKQYHGKNIEFVSASIDTPNAYDKWKSMIKEKELGGTQLLADNAWQSKFVQDYAIDGIPRFILIDPDGNIISADAPRPSNPELVSMLDSELDKTK</sequence>
<dbReference type="SUPFAM" id="SSF52833">
    <property type="entry name" value="Thioredoxin-like"/>
    <property type="match status" value="1"/>
</dbReference>
<dbReference type="InterPro" id="IPR050553">
    <property type="entry name" value="Thioredoxin_ResA/DsbE_sf"/>
</dbReference>
<comment type="subcellular location">
    <subcellularLocation>
        <location evidence="1">Cell envelope</location>
    </subcellularLocation>
</comment>
<evidence type="ECO:0000313" key="6">
    <source>
        <dbReference type="EMBL" id="GGI57619.1"/>
    </source>
</evidence>
<dbReference type="PANTHER" id="PTHR42852:SF6">
    <property type="entry name" value="THIOL:DISULFIDE INTERCHANGE PROTEIN DSBE"/>
    <property type="match status" value="1"/>
</dbReference>
<evidence type="ECO:0000256" key="2">
    <source>
        <dbReference type="ARBA" id="ARBA00022748"/>
    </source>
</evidence>
<dbReference type="Gene3D" id="3.40.30.10">
    <property type="entry name" value="Glutaredoxin"/>
    <property type="match status" value="1"/>
</dbReference>
<keyword evidence="3" id="KW-1015">Disulfide bond</keyword>
<evidence type="ECO:0000256" key="1">
    <source>
        <dbReference type="ARBA" id="ARBA00004196"/>
    </source>
</evidence>
<evidence type="ECO:0000259" key="5">
    <source>
        <dbReference type="PROSITE" id="PS51352"/>
    </source>
</evidence>
<keyword evidence="4" id="KW-0676">Redox-active center</keyword>
<dbReference type="PROSITE" id="PS51352">
    <property type="entry name" value="THIOREDOXIN_2"/>
    <property type="match status" value="1"/>
</dbReference>
<organism evidence="6 7">
    <name type="scientific">Winogradskyella haliclonae</name>
    <dbReference type="NCBI Taxonomy" id="2048558"/>
    <lineage>
        <taxon>Bacteria</taxon>
        <taxon>Pseudomonadati</taxon>
        <taxon>Bacteroidota</taxon>
        <taxon>Flavobacteriia</taxon>
        <taxon>Flavobacteriales</taxon>
        <taxon>Flavobacteriaceae</taxon>
        <taxon>Winogradskyella</taxon>
    </lineage>
</organism>